<sequence>MEHEDDLAAVAALMSFLRADGLTERLAGVEAALVGCSGPAGAGAAADRGLTGELLAAALTVRSQVGRLNDVIHACTIALALPHILEPGEQIAVRPSLGAGNDASRPFDLETDRRVAEFKVAQWKGKDTMRKRTLVSDLVHLALDDSGRRAQLYVVGARPARFLQTTRTTVSWALGRAAPSTRTRFEARFDPAMTIAEFTAGPAAHVDVLDLGQWLTELAD</sequence>
<dbReference type="RefSeq" id="WP_046361209.1">
    <property type="nucleotide sequence ID" value="NZ_LAUZ02000007.1"/>
</dbReference>
<dbReference type="EMBL" id="LAUZ02000007">
    <property type="protein sequence ID" value="KKF03861.1"/>
    <property type="molecule type" value="Genomic_DNA"/>
</dbReference>
<evidence type="ECO:0000313" key="2">
    <source>
        <dbReference type="Proteomes" id="UP000034150"/>
    </source>
</evidence>
<accession>A0A0M2K4L2</accession>
<dbReference type="Proteomes" id="UP000034150">
    <property type="component" value="Unassembled WGS sequence"/>
</dbReference>
<organism evidence="1 2">
    <name type="scientific">Mycolicibacterium obuense</name>
    <dbReference type="NCBI Taxonomy" id="1807"/>
    <lineage>
        <taxon>Bacteria</taxon>
        <taxon>Bacillati</taxon>
        <taxon>Actinomycetota</taxon>
        <taxon>Actinomycetes</taxon>
        <taxon>Mycobacteriales</taxon>
        <taxon>Mycobacteriaceae</taxon>
        <taxon>Mycolicibacterium</taxon>
    </lineage>
</organism>
<dbReference type="AlphaFoldDB" id="A0A0M2K4L2"/>
<keyword evidence="2" id="KW-1185">Reference proteome</keyword>
<reference evidence="1 2" key="1">
    <citation type="journal article" date="2015" name="Genome Announc.">
        <title>Draft Genome Sequence of Mycobacterium obuense Strain UC1, Isolated from Patient Sputum.</title>
        <authorList>
            <person name="Greninger A.L."/>
            <person name="Cunningham G."/>
            <person name="Hsu E.D."/>
            <person name="Yu J.M."/>
            <person name="Chiu C.Y."/>
            <person name="Miller S."/>
        </authorList>
    </citation>
    <scope>NUCLEOTIDE SEQUENCE [LARGE SCALE GENOMIC DNA]</scope>
    <source>
        <strain evidence="1 2">UC1</strain>
    </source>
</reference>
<dbReference type="PATRIC" id="fig|1807.13.peg.1036"/>
<protein>
    <recommendedName>
        <fullName evidence="3">PE-PGRS family protein</fullName>
    </recommendedName>
</protein>
<evidence type="ECO:0008006" key="3">
    <source>
        <dbReference type="Google" id="ProtNLM"/>
    </source>
</evidence>
<name>A0A0M2K4L2_9MYCO</name>
<comment type="caution">
    <text evidence="1">The sequence shown here is derived from an EMBL/GenBank/DDBJ whole genome shotgun (WGS) entry which is preliminary data.</text>
</comment>
<proteinExistence type="predicted"/>
<dbReference type="OrthoDB" id="6397886at2"/>
<gene>
    <name evidence="1" type="ORF">WN67_01120</name>
</gene>
<evidence type="ECO:0000313" key="1">
    <source>
        <dbReference type="EMBL" id="KKF03861.1"/>
    </source>
</evidence>